<protein>
    <submittedName>
        <fullName evidence="2">Glycosyltransferase</fullName>
        <ecNumber evidence="2">2.4.-.-</ecNumber>
    </submittedName>
</protein>
<dbReference type="InterPro" id="IPR029044">
    <property type="entry name" value="Nucleotide-diphossugar_trans"/>
</dbReference>
<gene>
    <name evidence="2" type="ORF">RM545_12130</name>
</gene>
<dbReference type="Pfam" id="PF00535">
    <property type="entry name" value="Glycos_transf_2"/>
    <property type="match status" value="1"/>
</dbReference>
<dbReference type="RefSeq" id="WP_311495546.1">
    <property type="nucleotide sequence ID" value="NZ_JAVRHO010000016.1"/>
</dbReference>
<dbReference type="SUPFAM" id="SSF53448">
    <property type="entry name" value="Nucleotide-diphospho-sugar transferases"/>
    <property type="match status" value="1"/>
</dbReference>
<accession>A0ABU3CND2</accession>
<reference evidence="2 3" key="1">
    <citation type="submission" date="2023-09" db="EMBL/GenBank/DDBJ databases">
        <authorList>
            <person name="Rey-Velasco X."/>
        </authorList>
    </citation>
    <scope>NUCLEOTIDE SEQUENCE [LARGE SCALE GENOMIC DNA]</scope>
    <source>
        <strain evidence="2 3">F260</strain>
    </source>
</reference>
<dbReference type="InterPro" id="IPR001173">
    <property type="entry name" value="Glyco_trans_2-like"/>
</dbReference>
<comment type="caution">
    <text evidence="2">The sequence shown here is derived from an EMBL/GenBank/DDBJ whole genome shotgun (WGS) entry which is preliminary data.</text>
</comment>
<dbReference type="PANTHER" id="PTHR43685">
    <property type="entry name" value="GLYCOSYLTRANSFERASE"/>
    <property type="match status" value="1"/>
</dbReference>
<evidence type="ECO:0000313" key="2">
    <source>
        <dbReference type="EMBL" id="MDT0647440.1"/>
    </source>
</evidence>
<dbReference type="Gene3D" id="3.90.550.10">
    <property type="entry name" value="Spore Coat Polysaccharide Biosynthesis Protein SpsA, Chain A"/>
    <property type="match status" value="1"/>
</dbReference>
<evidence type="ECO:0000259" key="1">
    <source>
        <dbReference type="Pfam" id="PF00535"/>
    </source>
</evidence>
<dbReference type="EMBL" id="JAVRHO010000016">
    <property type="protein sequence ID" value="MDT0647440.1"/>
    <property type="molecule type" value="Genomic_DNA"/>
</dbReference>
<dbReference type="PANTHER" id="PTHR43685:SF2">
    <property type="entry name" value="GLYCOSYLTRANSFERASE 2-LIKE DOMAIN-CONTAINING PROTEIN"/>
    <property type="match status" value="1"/>
</dbReference>
<feature type="domain" description="Glycosyltransferase 2-like" evidence="1">
    <location>
        <begin position="6"/>
        <end position="135"/>
    </location>
</feature>
<dbReference type="InterPro" id="IPR050834">
    <property type="entry name" value="Glycosyltransf_2"/>
</dbReference>
<keyword evidence="2" id="KW-0328">Glycosyltransferase</keyword>
<evidence type="ECO:0000313" key="3">
    <source>
        <dbReference type="Proteomes" id="UP001245285"/>
    </source>
</evidence>
<sequence>MKPKISIVIPSYNKGHFIQETLESLKAQTFLNWEAIVVDDGSTDDSVNIIQDYCKKDSRLKFLKRNSNPKGGSACRNIGIDHAHGKYIMFLDADDVLAPNCLKNRFKQIENSPENNFWVFSIGTFYKMPGDSTSIWIPKGKDFLSKFLRHDLPWHTMSVIWKKEFLQKIGSFNPDYPRLQDVELHTRALLEDNVQFQTFPEADPDSYYRIDLDRILDTQYHFLKRWVAGTTMYVIEIGKRIEHKSSSGNLKKKLKGTVFSMLTTLLYNTKMNYINTAEYSKLRNQLLNSIEAIELLKRTDFHFLYLYENTYNYGFYRIKGFNYLSKRFFIKHKLYMKK</sequence>
<dbReference type="EC" id="2.4.-.-" evidence="2"/>
<dbReference type="Proteomes" id="UP001245285">
    <property type="component" value="Unassembled WGS sequence"/>
</dbReference>
<keyword evidence="3" id="KW-1185">Reference proteome</keyword>
<proteinExistence type="predicted"/>
<name>A0ABU3CND2_9FLAO</name>
<organism evidence="2 3">
    <name type="scientific">Autumnicola lenta</name>
    <dbReference type="NCBI Taxonomy" id="3075593"/>
    <lineage>
        <taxon>Bacteria</taxon>
        <taxon>Pseudomonadati</taxon>
        <taxon>Bacteroidota</taxon>
        <taxon>Flavobacteriia</taxon>
        <taxon>Flavobacteriales</taxon>
        <taxon>Flavobacteriaceae</taxon>
        <taxon>Autumnicola</taxon>
    </lineage>
</organism>
<keyword evidence="2" id="KW-0808">Transferase</keyword>
<dbReference type="GO" id="GO:0016757">
    <property type="term" value="F:glycosyltransferase activity"/>
    <property type="evidence" value="ECO:0007669"/>
    <property type="project" value="UniProtKB-KW"/>
</dbReference>